<dbReference type="AlphaFoldDB" id="A0A9P8ZSL3"/>
<evidence type="ECO:0000313" key="1">
    <source>
        <dbReference type="EMBL" id="KAH6648062.1"/>
    </source>
</evidence>
<reference evidence="1" key="1">
    <citation type="journal article" date="2021" name="Nat. Commun.">
        <title>Genetic determinants of endophytism in the Arabidopsis root mycobiome.</title>
        <authorList>
            <person name="Mesny F."/>
            <person name="Miyauchi S."/>
            <person name="Thiergart T."/>
            <person name="Pickel B."/>
            <person name="Atanasova L."/>
            <person name="Karlsson M."/>
            <person name="Huettel B."/>
            <person name="Barry K.W."/>
            <person name="Haridas S."/>
            <person name="Chen C."/>
            <person name="Bauer D."/>
            <person name="Andreopoulos W."/>
            <person name="Pangilinan J."/>
            <person name="LaButti K."/>
            <person name="Riley R."/>
            <person name="Lipzen A."/>
            <person name="Clum A."/>
            <person name="Drula E."/>
            <person name="Henrissat B."/>
            <person name="Kohler A."/>
            <person name="Grigoriev I.V."/>
            <person name="Martin F.M."/>
            <person name="Hacquard S."/>
        </authorList>
    </citation>
    <scope>NUCLEOTIDE SEQUENCE</scope>
    <source>
        <strain evidence="1">MPI-SDFR-AT-0073</strain>
    </source>
</reference>
<accession>A0A9P8ZSL3</accession>
<dbReference type="RefSeq" id="XP_045954574.1">
    <property type="nucleotide sequence ID" value="XM_046103766.1"/>
</dbReference>
<organism evidence="1 2">
    <name type="scientific">Truncatella angustata</name>
    <dbReference type="NCBI Taxonomy" id="152316"/>
    <lineage>
        <taxon>Eukaryota</taxon>
        <taxon>Fungi</taxon>
        <taxon>Dikarya</taxon>
        <taxon>Ascomycota</taxon>
        <taxon>Pezizomycotina</taxon>
        <taxon>Sordariomycetes</taxon>
        <taxon>Xylariomycetidae</taxon>
        <taxon>Amphisphaeriales</taxon>
        <taxon>Sporocadaceae</taxon>
        <taxon>Truncatella</taxon>
    </lineage>
</organism>
<name>A0A9P8ZSL3_9PEZI</name>
<evidence type="ECO:0000313" key="2">
    <source>
        <dbReference type="Proteomes" id="UP000758603"/>
    </source>
</evidence>
<dbReference type="EMBL" id="JAGPXC010000008">
    <property type="protein sequence ID" value="KAH6648062.1"/>
    <property type="molecule type" value="Genomic_DNA"/>
</dbReference>
<gene>
    <name evidence="1" type="ORF">BKA67DRAFT_579320</name>
</gene>
<comment type="caution">
    <text evidence="1">The sequence shown here is derived from an EMBL/GenBank/DDBJ whole genome shotgun (WGS) entry which is preliminary data.</text>
</comment>
<dbReference type="Proteomes" id="UP000758603">
    <property type="component" value="Unassembled WGS sequence"/>
</dbReference>
<dbReference type="GeneID" id="70132657"/>
<keyword evidence="2" id="KW-1185">Reference proteome</keyword>
<protein>
    <submittedName>
        <fullName evidence="1">Uncharacterized protein</fullName>
    </submittedName>
</protein>
<proteinExistence type="predicted"/>
<sequence>MLLVLDDVPKPWWSDWVALYACLGRCAACNETASIQTRTSTLRKMIEHMVVLTRGLGVVRPVAFLRLHTLETGCASRRWGTDLSYARQ</sequence>